<dbReference type="AlphaFoldDB" id="A0AA41RZM7"/>
<accession>A0AA41RZM7</accession>
<keyword evidence="1" id="KW-0732">Signal</keyword>
<name>A0AA41RZM7_PAPNU</name>
<protein>
    <recommendedName>
        <fullName evidence="4">Thionin-like protein</fullName>
    </recommendedName>
</protein>
<gene>
    <name evidence="2" type="ORF">MKW94_025802</name>
</gene>
<keyword evidence="3" id="KW-1185">Reference proteome</keyword>
<dbReference type="EMBL" id="JAJJMA010041470">
    <property type="protein sequence ID" value="MCL7025088.1"/>
    <property type="molecule type" value="Genomic_DNA"/>
</dbReference>
<dbReference type="InterPro" id="IPR038975">
    <property type="entry name" value="THNL"/>
</dbReference>
<evidence type="ECO:0000313" key="2">
    <source>
        <dbReference type="EMBL" id="MCL7025088.1"/>
    </source>
</evidence>
<feature type="chain" id="PRO_5041272750" description="Thionin-like protein" evidence="1">
    <location>
        <begin position="21"/>
        <end position="118"/>
    </location>
</feature>
<reference evidence="2" key="1">
    <citation type="submission" date="2022-03" db="EMBL/GenBank/DDBJ databases">
        <title>A functionally conserved STORR gene fusion in Papaver species that diverged 16.8 million years ago.</title>
        <authorList>
            <person name="Catania T."/>
        </authorList>
    </citation>
    <scope>NUCLEOTIDE SEQUENCE</scope>
    <source>
        <strain evidence="2">S-191538</strain>
    </source>
</reference>
<sequence length="118" mass="12637">MKGAKLIAAMFLLLVGTCVGETEIQPNSFKKCYNACIVGNCLGLLKTPCIAAYAPVCASKCAVRQSSPLNVNQQPLRNYCILGCASYNCVNISTPEDLRGEEVEGCLGSCSNKCDEKY</sequence>
<comment type="caution">
    <text evidence="2">The sequence shown here is derived from an EMBL/GenBank/DDBJ whole genome shotgun (WGS) entry which is preliminary data.</text>
</comment>
<evidence type="ECO:0000256" key="1">
    <source>
        <dbReference type="SAM" id="SignalP"/>
    </source>
</evidence>
<organism evidence="2 3">
    <name type="scientific">Papaver nudicaule</name>
    <name type="common">Iceland poppy</name>
    <dbReference type="NCBI Taxonomy" id="74823"/>
    <lineage>
        <taxon>Eukaryota</taxon>
        <taxon>Viridiplantae</taxon>
        <taxon>Streptophyta</taxon>
        <taxon>Embryophyta</taxon>
        <taxon>Tracheophyta</taxon>
        <taxon>Spermatophyta</taxon>
        <taxon>Magnoliopsida</taxon>
        <taxon>Ranunculales</taxon>
        <taxon>Papaveraceae</taxon>
        <taxon>Papaveroideae</taxon>
        <taxon>Papaver</taxon>
    </lineage>
</organism>
<dbReference type="PANTHER" id="PTHR36312:SF1">
    <property type="entry name" value="OS01G0594500 PROTEIN"/>
    <property type="match status" value="1"/>
</dbReference>
<feature type="signal peptide" evidence="1">
    <location>
        <begin position="1"/>
        <end position="20"/>
    </location>
</feature>
<evidence type="ECO:0008006" key="4">
    <source>
        <dbReference type="Google" id="ProtNLM"/>
    </source>
</evidence>
<dbReference type="PANTHER" id="PTHR36312">
    <property type="entry name" value="THIONIN-LIKE PROTEIN 1"/>
    <property type="match status" value="1"/>
</dbReference>
<proteinExistence type="predicted"/>
<evidence type="ECO:0000313" key="3">
    <source>
        <dbReference type="Proteomes" id="UP001177140"/>
    </source>
</evidence>
<dbReference type="Proteomes" id="UP001177140">
    <property type="component" value="Unassembled WGS sequence"/>
</dbReference>